<accession>A0A163FY77</accession>
<organism evidence="3 4">
    <name type="scientific">Bhargavaea cecembensis</name>
    <dbReference type="NCBI Taxonomy" id="394098"/>
    <lineage>
        <taxon>Bacteria</taxon>
        <taxon>Bacillati</taxon>
        <taxon>Bacillota</taxon>
        <taxon>Bacilli</taxon>
        <taxon>Bacillales</taxon>
        <taxon>Caryophanaceae</taxon>
        <taxon>Bhargavaea</taxon>
    </lineage>
</organism>
<dbReference type="InterPro" id="IPR023214">
    <property type="entry name" value="HAD_sf"/>
</dbReference>
<dbReference type="Proteomes" id="UP000076490">
    <property type="component" value="Unassembled WGS sequence"/>
</dbReference>
<dbReference type="SFLD" id="SFLDG01141">
    <property type="entry name" value="C2.B.1:_Sucrose_Phosphatase_Li"/>
    <property type="match status" value="1"/>
</dbReference>
<gene>
    <name evidence="3" type="ORF">AV656_15880</name>
</gene>
<dbReference type="InterPro" id="IPR006380">
    <property type="entry name" value="SPP-like_dom"/>
</dbReference>
<evidence type="ECO:0000256" key="1">
    <source>
        <dbReference type="ARBA" id="ARBA00022801"/>
    </source>
</evidence>
<comment type="caution">
    <text evidence="3">The sequence shown here is derived from an EMBL/GenBank/DDBJ whole genome shotgun (WGS) entry which is preliminary data.</text>
</comment>
<feature type="domain" description="Sucrose phosphatase-like" evidence="2">
    <location>
        <begin position="14"/>
        <end position="245"/>
    </location>
</feature>
<dbReference type="Gene3D" id="3.40.50.1000">
    <property type="entry name" value="HAD superfamily/HAD-like"/>
    <property type="match status" value="1"/>
</dbReference>
<dbReference type="EMBL" id="LQNT01000003">
    <property type="protein sequence ID" value="KZE39431.1"/>
    <property type="molecule type" value="Genomic_DNA"/>
</dbReference>
<sequence>MKSTRCCTVQKIRYLLATDLDGTFVGDEEGLRELLDYYDSLPERVALAYVTGRHRASAMGLIREERLPVPDILITDVGTSVYSGPDLAEDPGWKQRMTENWDPQAVRGIARGISGIRLQNLPDTRRVSFFSEGGEPAEKLKNALTSDGIPHTFIFSSGRDVDILPEGGGKGEALRYVIGKFAEVDASILVAGDSGNDLDMLMLGYPSVIVSNARPELLEAEGHDALFRATRPCAGGILEAWMHFHGNTADIKG</sequence>
<name>A0A163FY77_9BACL</name>
<dbReference type="PANTHER" id="PTHR46521:SF4">
    <property type="entry name" value="SUCROSE-PHOSPHATASE 2-RELATED"/>
    <property type="match status" value="1"/>
</dbReference>
<dbReference type="NCBIfam" id="TIGR01484">
    <property type="entry name" value="HAD-SF-IIB"/>
    <property type="match status" value="1"/>
</dbReference>
<dbReference type="Gene3D" id="3.90.1070.10">
    <property type="match status" value="1"/>
</dbReference>
<protein>
    <submittedName>
        <fullName evidence="3">Hydrolase</fullName>
    </submittedName>
</protein>
<dbReference type="InterPro" id="IPR006379">
    <property type="entry name" value="HAD-SF_hydro_IIB"/>
</dbReference>
<evidence type="ECO:0000313" key="3">
    <source>
        <dbReference type="EMBL" id="KZE39431.1"/>
    </source>
</evidence>
<dbReference type="PANTHER" id="PTHR46521">
    <property type="entry name" value="SUCROSE-PHOSPHATASE 2-RELATED"/>
    <property type="match status" value="1"/>
</dbReference>
<evidence type="ECO:0000313" key="4">
    <source>
        <dbReference type="Proteomes" id="UP000076490"/>
    </source>
</evidence>
<dbReference type="SUPFAM" id="SSF56784">
    <property type="entry name" value="HAD-like"/>
    <property type="match status" value="1"/>
</dbReference>
<dbReference type="SFLD" id="SFLDG01140">
    <property type="entry name" value="C2.B:_Phosphomannomutase_and_P"/>
    <property type="match status" value="1"/>
</dbReference>
<dbReference type="InterPro" id="IPR036412">
    <property type="entry name" value="HAD-like_sf"/>
</dbReference>
<dbReference type="Pfam" id="PF05116">
    <property type="entry name" value="S6PP"/>
    <property type="match status" value="1"/>
</dbReference>
<dbReference type="GO" id="GO:0016791">
    <property type="term" value="F:phosphatase activity"/>
    <property type="evidence" value="ECO:0007669"/>
    <property type="project" value="UniProtKB-ARBA"/>
</dbReference>
<evidence type="ECO:0000259" key="2">
    <source>
        <dbReference type="Pfam" id="PF05116"/>
    </source>
</evidence>
<keyword evidence="1 3" id="KW-0378">Hydrolase</keyword>
<reference evidence="3 4" key="1">
    <citation type="submission" date="2016-01" db="EMBL/GenBank/DDBJ databases">
        <title>Whole genome sequencing of Bhargavaea cecembensis T14.</title>
        <authorList>
            <person name="Hong K.W."/>
        </authorList>
    </citation>
    <scope>NUCLEOTIDE SEQUENCE [LARGE SCALE GENOMIC DNA]</scope>
    <source>
        <strain evidence="3 4">T14</strain>
    </source>
</reference>
<dbReference type="AlphaFoldDB" id="A0A163FY77"/>
<dbReference type="InterPro" id="IPR051518">
    <property type="entry name" value="Sucrose_Phosphatase"/>
</dbReference>
<proteinExistence type="predicted"/>
<dbReference type="SFLD" id="SFLDS00003">
    <property type="entry name" value="Haloacid_Dehalogenase"/>
    <property type="match status" value="1"/>
</dbReference>